<comment type="cofactor">
    <cofactor evidence="1">
        <name>FAD</name>
        <dbReference type="ChEBI" id="CHEBI:57692"/>
    </cofactor>
</comment>
<evidence type="ECO:0000256" key="1">
    <source>
        <dbReference type="ARBA" id="ARBA00001974"/>
    </source>
</evidence>
<keyword evidence="4" id="KW-0560">Oxidoreductase</keyword>
<keyword evidence="2" id="KW-0285">Flavoprotein</keyword>
<dbReference type="InterPro" id="IPR050315">
    <property type="entry name" value="FAD-oxidoreductase_2"/>
</dbReference>
<dbReference type="InterPro" id="IPR027477">
    <property type="entry name" value="Succ_DH/fumarate_Rdtase_cat_sf"/>
</dbReference>
<feature type="domain" description="FAD-dependent oxidoreductase 2 FAD-binding" evidence="6">
    <location>
        <begin position="56"/>
        <end position="487"/>
    </location>
</feature>
<proteinExistence type="predicted"/>
<dbReference type="PROSITE" id="PS51318">
    <property type="entry name" value="TAT"/>
    <property type="match status" value="1"/>
</dbReference>
<keyword evidence="5" id="KW-0732">Signal</keyword>
<evidence type="ECO:0000256" key="2">
    <source>
        <dbReference type="ARBA" id="ARBA00022630"/>
    </source>
</evidence>
<dbReference type="PANTHER" id="PTHR43400">
    <property type="entry name" value="FUMARATE REDUCTASE"/>
    <property type="match status" value="1"/>
</dbReference>
<protein>
    <submittedName>
        <fullName evidence="7">FAD-dependent oxidoreductase</fullName>
    </submittedName>
</protein>
<evidence type="ECO:0000259" key="6">
    <source>
        <dbReference type="Pfam" id="PF00890"/>
    </source>
</evidence>
<evidence type="ECO:0000313" key="7">
    <source>
        <dbReference type="EMBL" id="MEQ3363876.1"/>
    </source>
</evidence>
<dbReference type="Gene3D" id="3.90.700.10">
    <property type="entry name" value="Succinate dehydrogenase/fumarate reductase flavoprotein, catalytic domain"/>
    <property type="match status" value="1"/>
</dbReference>
<evidence type="ECO:0000256" key="5">
    <source>
        <dbReference type="SAM" id="SignalP"/>
    </source>
</evidence>
<dbReference type="PANTHER" id="PTHR43400:SF7">
    <property type="entry name" value="FAD-DEPENDENT OXIDOREDUCTASE 2 FAD BINDING DOMAIN-CONTAINING PROTEIN"/>
    <property type="match status" value="1"/>
</dbReference>
<dbReference type="Gene3D" id="3.50.50.60">
    <property type="entry name" value="FAD/NAD(P)-binding domain"/>
    <property type="match status" value="1"/>
</dbReference>
<dbReference type="InterPro" id="IPR036188">
    <property type="entry name" value="FAD/NAD-bd_sf"/>
</dbReference>
<name>A0ABV1JHR3_9ACTN</name>
<dbReference type="InterPro" id="IPR003953">
    <property type="entry name" value="FAD-dep_OxRdtase_2_FAD-bd"/>
</dbReference>
<feature type="chain" id="PRO_5046121299" evidence="5">
    <location>
        <begin position="29"/>
        <end position="518"/>
    </location>
</feature>
<dbReference type="InterPro" id="IPR006311">
    <property type="entry name" value="TAT_signal"/>
</dbReference>
<dbReference type="PROSITE" id="PS51257">
    <property type="entry name" value="PROKAR_LIPOPROTEIN"/>
    <property type="match status" value="1"/>
</dbReference>
<keyword evidence="3" id="KW-0274">FAD</keyword>
<evidence type="ECO:0000313" key="8">
    <source>
        <dbReference type="Proteomes" id="UP001487305"/>
    </source>
</evidence>
<sequence length="518" mass="56176">MSLDRRSFIKSAIVTGGLAAMAGLTACAAEPGKESDAQPSTTEQTVIEPSETKECDICVVGAGLSGLSACVQAGELGLNVIALESGDDVGGGARMGVEGTFGLNSEMMKTAGVEVDSLAILNDELSQAQQRSDALLWREFFNVAGENINWLVKQGVEFNGTIDNYHSGKFNTFHWYKDGKAAAGYVPAMSARTKELGVDVIVNTTAKKLIADENGKATGVYAQQKNGDWLQVNAKAVILASGGFGSNAELVSRIGYDQDRLGCMFENAQGHGYLMAMEMGAVDTIPGCCDQNAPMLAGVPQGQTNMLFCLEPEIPWINENCERFYAEDIVVTNMSYSNPPKWNQKDYFMIWDTKMLEGYSSWGVDSTGDFTSLVEAAVENDDGSVYRCDTIRELAEGYNLDADALEKFVEDYNRMCAEGTDELFGKSAEYMQPIENGPFYIARPIWVVFCVVGGIGTNHNAQVVRDRFEPVDGLYAIGNDGCMLYRNIYTIDTPGTCSGWGIASGRKAVNHAFETYVK</sequence>
<dbReference type="Pfam" id="PF00890">
    <property type="entry name" value="FAD_binding_2"/>
    <property type="match status" value="1"/>
</dbReference>
<organism evidence="7 8">
    <name type="scientific">Raoultibacter massiliensis</name>
    <dbReference type="NCBI Taxonomy" id="1852371"/>
    <lineage>
        <taxon>Bacteria</taxon>
        <taxon>Bacillati</taxon>
        <taxon>Actinomycetota</taxon>
        <taxon>Coriobacteriia</taxon>
        <taxon>Eggerthellales</taxon>
        <taxon>Eggerthellaceae</taxon>
        <taxon>Raoultibacter</taxon>
    </lineage>
</organism>
<dbReference type="SUPFAM" id="SSF56425">
    <property type="entry name" value="Succinate dehydrogenase/fumarate reductase flavoprotein, catalytic domain"/>
    <property type="match status" value="1"/>
</dbReference>
<dbReference type="EMBL" id="JBBNOP010000013">
    <property type="protein sequence ID" value="MEQ3363876.1"/>
    <property type="molecule type" value="Genomic_DNA"/>
</dbReference>
<keyword evidence="8" id="KW-1185">Reference proteome</keyword>
<dbReference type="Proteomes" id="UP001487305">
    <property type="component" value="Unassembled WGS sequence"/>
</dbReference>
<gene>
    <name evidence="7" type="ORF">AAA083_12900</name>
</gene>
<evidence type="ECO:0000256" key="3">
    <source>
        <dbReference type="ARBA" id="ARBA00022827"/>
    </source>
</evidence>
<feature type="signal peptide" evidence="5">
    <location>
        <begin position="1"/>
        <end position="28"/>
    </location>
</feature>
<accession>A0ABV1JHR3</accession>
<reference evidence="7 8" key="1">
    <citation type="submission" date="2024-04" db="EMBL/GenBank/DDBJ databases">
        <title>Human intestinal bacterial collection.</title>
        <authorList>
            <person name="Pauvert C."/>
            <person name="Hitch T.C.A."/>
            <person name="Clavel T."/>
        </authorList>
    </citation>
    <scope>NUCLEOTIDE SEQUENCE [LARGE SCALE GENOMIC DNA]</scope>
    <source>
        <strain evidence="7 8">CLA-KB-H42</strain>
    </source>
</reference>
<comment type="caution">
    <text evidence="7">The sequence shown here is derived from an EMBL/GenBank/DDBJ whole genome shotgun (WGS) entry which is preliminary data.</text>
</comment>
<dbReference type="SUPFAM" id="SSF51905">
    <property type="entry name" value="FAD/NAD(P)-binding domain"/>
    <property type="match status" value="1"/>
</dbReference>
<dbReference type="RefSeq" id="WP_349227811.1">
    <property type="nucleotide sequence ID" value="NZ_JBBNOP010000013.1"/>
</dbReference>
<evidence type="ECO:0000256" key="4">
    <source>
        <dbReference type="ARBA" id="ARBA00023002"/>
    </source>
</evidence>